<proteinExistence type="predicted"/>
<accession>A0ABP8IBK1</accession>
<evidence type="ECO:0000259" key="2">
    <source>
        <dbReference type="Pfam" id="PF18962"/>
    </source>
</evidence>
<feature type="domain" description="Secretion system C-terminal sorting" evidence="2">
    <location>
        <begin position="443"/>
        <end position="521"/>
    </location>
</feature>
<name>A0ABP8IBK1_9BACT</name>
<keyword evidence="4" id="KW-1185">Reference proteome</keyword>
<dbReference type="Proteomes" id="UP001501153">
    <property type="component" value="Unassembled WGS sequence"/>
</dbReference>
<keyword evidence="1" id="KW-0732">Signal</keyword>
<reference evidence="4" key="1">
    <citation type="journal article" date="2019" name="Int. J. Syst. Evol. Microbiol.">
        <title>The Global Catalogue of Microorganisms (GCM) 10K type strain sequencing project: providing services to taxonomists for standard genome sequencing and annotation.</title>
        <authorList>
            <consortium name="The Broad Institute Genomics Platform"/>
            <consortium name="The Broad Institute Genome Sequencing Center for Infectious Disease"/>
            <person name="Wu L."/>
            <person name="Ma J."/>
        </authorList>
    </citation>
    <scope>NUCLEOTIDE SEQUENCE [LARGE SCALE GENOMIC DNA]</scope>
    <source>
        <strain evidence="4">JCM 17923</strain>
    </source>
</reference>
<feature type="signal peptide" evidence="1">
    <location>
        <begin position="1"/>
        <end position="23"/>
    </location>
</feature>
<dbReference type="InterPro" id="IPR026444">
    <property type="entry name" value="Secre_tail"/>
</dbReference>
<sequence length="523" mass="54574">MNLPYFRITACFLGLSFTSLEQAQSQNAGTLDPAFGNAGKVFTSFDLTGASIANAAVLQSDGKIIVGGSGSAGLTLARYNPNGSLDSSFGTGGLVYAGMGSSPPSNVYPNGNSDPAFIVSIVVQPSDGKILVAGKRGFEFMVARYHPNGTLDLSFGTNGLYTDVSAHSSNINRKILPTNYGRLLLVGEAIGLTNHYISVRCLHPNGTLDTSYGQNGFAFVSLQTPCDALLDQAGNLVIAGQFPSASNTSHHAVTRLLPSGLLDTSFGQNGRVVEYLTPYSFVRGLVMQADGKLVLVGRGHTSGGWLWRLLPNGALDFSFGYLGSSIISFGNSTGALNSVLVQPDGKLVAVGLTQSPGAFFIARTLADGSPDPGFGTNGQTVFAETGAEGLNHVLLQPDSKLVAVGYSYAQANSTGPARYAVFRFLNQLASGLPVQALNSLPDVFPNPAAGMLTVRLAPSIKANQPIKLTLTNLLGQQIVSTEGKTSPAQQDVSVDVSSVSTGVYLLRGTTGSISFSRKITITR</sequence>
<organism evidence="3 4">
    <name type="scientific">Hymenobacter saemangeumensis</name>
    <dbReference type="NCBI Taxonomy" id="1084522"/>
    <lineage>
        <taxon>Bacteria</taxon>
        <taxon>Pseudomonadati</taxon>
        <taxon>Bacteroidota</taxon>
        <taxon>Cytophagia</taxon>
        <taxon>Cytophagales</taxon>
        <taxon>Hymenobacteraceae</taxon>
        <taxon>Hymenobacter</taxon>
    </lineage>
</organism>
<protein>
    <recommendedName>
        <fullName evidence="2">Secretion system C-terminal sorting domain-containing protein</fullName>
    </recommendedName>
</protein>
<dbReference type="InterPro" id="IPR013431">
    <property type="entry name" value="Delta_60_rpt"/>
</dbReference>
<evidence type="ECO:0000313" key="3">
    <source>
        <dbReference type="EMBL" id="GAA4355491.1"/>
    </source>
</evidence>
<evidence type="ECO:0000256" key="1">
    <source>
        <dbReference type="SAM" id="SignalP"/>
    </source>
</evidence>
<dbReference type="SUPFAM" id="SSF50998">
    <property type="entry name" value="Quinoprotein alcohol dehydrogenase-like"/>
    <property type="match status" value="1"/>
</dbReference>
<dbReference type="RefSeq" id="WP_345235737.1">
    <property type="nucleotide sequence ID" value="NZ_BAABGZ010000018.1"/>
</dbReference>
<comment type="caution">
    <text evidence="3">The sequence shown here is derived from an EMBL/GenBank/DDBJ whole genome shotgun (WGS) entry which is preliminary data.</text>
</comment>
<dbReference type="EMBL" id="BAABGZ010000018">
    <property type="protein sequence ID" value="GAA4355491.1"/>
    <property type="molecule type" value="Genomic_DNA"/>
</dbReference>
<evidence type="ECO:0000313" key="4">
    <source>
        <dbReference type="Proteomes" id="UP001501153"/>
    </source>
</evidence>
<feature type="chain" id="PRO_5046611514" description="Secretion system C-terminal sorting domain-containing protein" evidence="1">
    <location>
        <begin position="24"/>
        <end position="523"/>
    </location>
</feature>
<dbReference type="NCBIfam" id="TIGR02608">
    <property type="entry name" value="delta_60_rpt"/>
    <property type="match status" value="6"/>
</dbReference>
<gene>
    <name evidence="3" type="ORF">GCM10023185_18370</name>
</gene>
<dbReference type="Pfam" id="PF18962">
    <property type="entry name" value="Por_Secre_tail"/>
    <property type="match status" value="1"/>
</dbReference>
<dbReference type="NCBIfam" id="TIGR04183">
    <property type="entry name" value="Por_Secre_tail"/>
    <property type="match status" value="1"/>
</dbReference>
<dbReference type="InterPro" id="IPR011047">
    <property type="entry name" value="Quinoprotein_ADH-like_sf"/>
</dbReference>
<dbReference type="Pfam" id="PF17164">
    <property type="entry name" value="DUF5122"/>
    <property type="match status" value="5"/>
</dbReference>
<dbReference type="Gene3D" id="2.80.10.50">
    <property type="match status" value="3"/>
</dbReference>